<feature type="transmembrane region" description="Helical" evidence="1">
    <location>
        <begin position="9"/>
        <end position="26"/>
    </location>
</feature>
<keyword evidence="1" id="KW-0812">Transmembrane</keyword>
<keyword evidence="1" id="KW-0472">Membrane</keyword>
<reference evidence="2" key="1">
    <citation type="journal article" date="2020" name="Nature">
        <title>Giant virus diversity and host interactions through global metagenomics.</title>
        <authorList>
            <person name="Schulz F."/>
            <person name="Roux S."/>
            <person name="Paez-Espino D."/>
            <person name="Jungbluth S."/>
            <person name="Walsh D.A."/>
            <person name="Denef V.J."/>
            <person name="McMahon K.D."/>
            <person name="Konstantinidis K.T."/>
            <person name="Eloe-Fadrosh E.A."/>
            <person name="Kyrpides N.C."/>
            <person name="Woyke T."/>
        </authorList>
    </citation>
    <scope>NUCLEOTIDE SEQUENCE</scope>
    <source>
        <strain evidence="2">GVMAG-M-3300021964-36</strain>
    </source>
</reference>
<name>A0A6C0CU25_9ZZZZ</name>
<dbReference type="EMBL" id="MN739485">
    <property type="protein sequence ID" value="QHT07737.1"/>
    <property type="molecule type" value="Genomic_DNA"/>
</dbReference>
<feature type="transmembrane region" description="Helical" evidence="1">
    <location>
        <begin position="139"/>
        <end position="163"/>
    </location>
</feature>
<sequence>MSSNTDDSHFLEILSFFVMYFILSFFNKSQHMQALLTKEYDKKQSKYVYNLTNIYYLPLTIARRISFIIFTYILAVMFYFYVLRQPERTWLFTKSIYIVSVGLYASLIMFLIYFYIEKFSKLSSTWNSYRHESANNRNFTFILLFNWIFITIIFYSLINIKSFGPYFMMELSINKQTTKAQKPFLSLIFGIGIITVLNIMYPYKKDPAKTPVKQIAHTLAFLTALMFC</sequence>
<feature type="transmembrane region" description="Helical" evidence="1">
    <location>
        <begin position="95"/>
        <end position="116"/>
    </location>
</feature>
<feature type="transmembrane region" description="Helical" evidence="1">
    <location>
        <begin position="184"/>
        <end position="203"/>
    </location>
</feature>
<organism evidence="2">
    <name type="scientific">viral metagenome</name>
    <dbReference type="NCBI Taxonomy" id="1070528"/>
    <lineage>
        <taxon>unclassified sequences</taxon>
        <taxon>metagenomes</taxon>
        <taxon>organismal metagenomes</taxon>
    </lineage>
</organism>
<protein>
    <submittedName>
        <fullName evidence="2">Uncharacterized protein</fullName>
    </submittedName>
</protein>
<proteinExistence type="predicted"/>
<accession>A0A6C0CU25</accession>
<keyword evidence="1" id="KW-1133">Transmembrane helix</keyword>
<evidence type="ECO:0000256" key="1">
    <source>
        <dbReference type="SAM" id="Phobius"/>
    </source>
</evidence>
<evidence type="ECO:0000313" key="2">
    <source>
        <dbReference type="EMBL" id="QHT07737.1"/>
    </source>
</evidence>
<dbReference type="AlphaFoldDB" id="A0A6C0CU25"/>
<feature type="transmembrane region" description="Helical" evidence="1">
    <location>
        <begin position="65"/>
        <end position="83"/>
    </location>
</feature>